<evidence type="ECO:0000313" key="2">
    <source>
        <dbReference type="Proteomes" id="UP001156629"/>
    </source>
</evidence>
<comment type="caution">
    <text evidence="1">The sequence shown here is derived from an EMBL/GenBank/DDBJ whole genome shotgun (WGS) entry which is preliminary data.</text>
</comment>
<dbReference type="InterPro" id="IPR029044">
    <property type="entry name" value="Nucleotide-diphossugar_trans"/>
</dbReference>
<organism evidence="1 2">
    <name type="scientific">Gluconobacter kondonii</name>
    <dbReference type="NCBI Taxonomy" id="941463"/>
    <lineage>
        <taxon>Bacteria</taxon>
        <taxon>Pseudomonadati</taxon>
        <taxon>Pseudomonadota</taxon>
        <taxon>Alphaproteobacteria</taxon>
        <taxon>Acetobacterales</taxon>
        <taxon>Acetobacteraceae</taxon>
        <taxon>Gluconobacter</taxon>
    </lineage>
</organism>
<proteinExistence type="predicted"/>
<gene>
    <name evidence="1" type="ORF">GCM10007870_04320</name>
</gene>
<reference evidence="2" key="1">
    <citation type="journal article" date="2019" name="Int. J. Syst. Evol. Microbiol.">
        <title>The Global Catalogue of Microorganisms (GCM) 10K type strain sequencing project: providing services to taxonomists for standard genome sequencing and annotation.</title>
        <authorList>
            <consortium name="The Broad Institute Genomics Platform"/>
            <consortium name="The Broad Institute Genome Sequencing Center for Infectious Disease"/>
            <person name="Wu L."/>
            <person name="Ma J."/>
        </authorList>
    </citation>
    <scope>NUCLEOTIDE SEQUENCE [LARGE SCALE GENOMIC DNA]</scope>
    <source>
        <strain evidence="2">NBRC 3266</strain>
    </source>
</reference>
<sequence length="275" mass="30373">MPDMKPGLHIFADPGTLDQRPFDVAVVMPSLLRPTIVRAVQSVFQQTGNLRVQIMIGLDRPPGDDADDLIQRATEGRPPGWAVEVLWPGYSTSQRHGGFGRARDGGVLRSVLSQLSNAPRIAYLDDDNWWAPGHLSSLLAAIEGQDWAWAGRWFVHPRTLKPICEDQWESVGIGGGIFRASYGGFVDPNCLMIDRTRAPEALEMWNQPLVGDGTQMTADRNVFKALMDRPGKPTGQYTAYYVLTETDGLHPTRLRLMGPAWDRASETHGDAVQAS</sequence>
<dbReference type="CDD" id="cd00761">
    <property type="entry name" value="Glyco_tranf_GTA_type"/>
    <property type="match status" value="1"/>
</dbReference>
<dbReference type="SUPFAM" id="SSF53448">
    <property type="entry name" value="Nucleotide-diphospho-sugar transferases"/>
    <property type="match status" value="1"/>
</dbReference>
<dbReference type="EMBL" id="BSNV01000002">
    <property type="protein sequence ID" value="GLQ64848.1"/>
    <property type="molecule type" value="Genomic_DNA"/>
</dbReference>
<evidence type="ECO:0000313" key="1">
    <source>
        <dbReference type="EMBL" id="GLQ64848.1"/>
    </source>
</evidence>
<name>A0ABQ5WNM2_9PROT</name>
<keyword evidence="2" id="KW-1185">Reference proteome</keyword>
<dbReference type="Gene3D" id="3.90.550.10">
    <property type="entry name" value="Spore Coat Polysaccharide Biosynthesis Protein SpsA, Chain A"/>
    <property type="match status" value="1"/>
</dbReference>
<protein>
    <recommendedName>
        <fullName evidence="3">Glycosyltransferase</fullName>
    </recommendedName>
</protein>
<accession>A0ABQ5WNM2</accession>
<dbReference type="Proteomes" id="UP001156629">
    <property type="component" value="Unassembled WGS sequence"/>
</dbReference>
<evidence type="ECO:0008006" key="3">
    <source>
        <dbReference type="Google" id="ProtNLM"/>
    </source>
</evidence>